<dbReference type="InterPro" id="IPR017867">
    <property type="entry name" value="Tyr_phospatase_low_mol_wt"/>
</dbReference>
<keyword evidence="3" id="KW-0378">Hydrolase</keyword>
<dbReference type="SMART" id="SM00226">
    <property type="entry name" value="LMWPc"/>
    <property type="match status" value="1"/>
</dbReference>
<evidence type="ECO:0000256" key="2">
    <source>
        <dbReference type="ARBA" id="ARBA00013064"/>
    </source>
</evidence>
<keyword evidence="4" id="KW-0904">Protein phosphatase</keyword>
<evidence type="ECO:0000256" key="3">
    <source>
        <dbReference type="ARBA" id="ARBA00022801"/>
    </source>
</evidence>
<proteinExistence type="inferred from homology"/>
<feature type="domain" description="Phosphotyrosine protein phosphatase I" evidence="6">
    <location>
        <begin position="6"/>
        <end position="154"/>
    </location>
</feature>
<evidence type="ECO:0000313" key="8">
    <source>
        <dbReference type="Proteomes" id="UP001225316"/>
    </source>
</evidence>
<dbReference type="SUPFAM" id="SSF52788">
    <property type="entry name" value="Phosphotyrosine protein phosphatases I"/>
    <property type="match status" value="1"/>
</dbReference>
<evidence type="ECO:0000259" key="6">
    <source>
        <dbReference type="SMART" id="SM00226"/>
    </source>
</evidence>
<protein>
    <recommendedName>
        <fullName evidence="2">protein-tyrosine-phosphatase</fullName>
        <ecNumber evidence="2">3.1.3.48</ecNumber>
    </recommendedName>
</protein>
<keyword evidence="8" id="KW-1185">Reference proteome</keyword>
<dbReference type="PANTHER" id="PTHR11717:SF31">
    <property type="entry name" value="LOW MOLECULAR WEIGHT PROTEIN-TYROSINE-PHOSPHATASE ETP-RELATED"/>
    <property type="match status" value="1"/>
</dbReference>
<gene>
    <name evidence="7" type="ORF">QEH52_11635</name>
</gene>
<dbReference type="EC" id="3.1.3.48" evidence="2"/>
<dbReference type="Proteomes" id="UP001225316">
    <property type="component" value="Unassembled WGS sequence"/>
</dbReference>
<comment type="catalytic activity">
    <reaction evidence="5">
        <text>O-phospho-L-tyrosyl-[protein] + H2O = L-tyrosyl-[protein] + phosphate</text>
        <dbReference type="Rhea" id="RHEA:10684"/>
        <dbReference type="Rhea" id="RHEA-COMP:10136"/>
        <dbReference type="Rhea" id="RHEA-COMP:20101"/>
        <dbReference type="ChEBI" id="CHEBI:15377"/>
        <dbReference type="ChEBI" id="CHEBI:43474"/>
        <dbReference type="ChEBI" id="CHEBI:46858"/>
        <dbReference type="ChEBI" id="CHEBI:61978"/>
        <dbReference type="EC" id="3.1.3.48"/>
    </reaction>
</comment>
<organism evidence="7 8">
    <name type="scientific">Thalassobacterium maritimum</name>
    <dbReference type="NCBI Taxonomy" id="3041265"/>
    <lineage>
        <taxon>Bacteria</taxon>
        <taxon>Pseudomonadati</taxon>
        <taxon>Verrucomicrobiota</taxon>
        <taxon>Opitutia</taxon>
        <taxon>Puniceicoccales</taxon>
        <taxon>Coraliomargaritaceae</taxon>
        <taxon>Thalassobacterium</taxon>
    </lineage>
</organism>
<reference evidence="7 8" key="1">
    <citation type="submission" date="2023-04" db="EMBL/GenBank/DDBJ databases">
        <title>A novel bacteria isolated from coastal sediment.</title>
        <authorList>
            <person name="Liu X.-J."/>
            <person name="Du Z.-J."/>
        </authorList>
    </citation>
    <scope>NUCLEOTIDE SEQUENCE [LARGE SCALE GENOMIC DNA]</scope>
    <source>
        <strain evidence="7 8">SDUM461003</strain>
    </source>
</reference>
<comment type="caution">
    <text evidence="7">The sequence shown here is derived from an EMBL/GenBank/DDBJ whole genome shotgun (WGS) entry which is preliminary data.</text>
</comment>
<dbReference type="EMBL" id="JARXHW010000025">
    <property type="protein sequence ID" value="MDQ8208164.1"/>
    <property type="molecule type" value="Genomic_DNA"/>
</dbReference>
<comment type="similarity">
    <text evidence="1">Belongs to the low molecular weight phosphotyrosine protein phosphatase family.</text>
</comment>
<evidence type="ECO:0000256" key="4">
    <source>
        <dbReference type="ARBA" id="ARBA00022912"/>
    </source>
</evidence>
<dbReference type="PRINTS" id="PR00719">
    <property type="entry name" value="LMWPTPASE"/>
</dbReference>
<dbReference type="InterPro" id="IPR023485">
    <property type="entry name" value="Ptyr_pPase"/>
</dbReference>
<dbReference type="Pfam" id="PF01451">
    <property type="entry name" value="LMWPc"/>
    <property type="match status" value="1"/>
</dbReference>
<dbReference type="Gene3D" id="3.40.50.2300">
    <property type="match status" value="1"/>
</dbReference>
<evidence type="ECO:0000313" key="7">
    <source>
        <dbReference type="EMBL" id="MDQ8208164.1"/>
    </source>
</evidence>
<evidence type="ECO:0000256" key="1">
    <source>
        <dbReference type="ARBA" id="ARBA00011063"/>
    </source>
</evidence>
<dbReference type="PANTHER" id="PTHR11717">
    <property type="entry name" value="LOW MOLECULAR WEIGHT PROTEIN TYROSINE PHOSPHATASE"/>
    <property type="match status" value="1"/>
</dbReference>
<dbReference type="InterPro" id="IPR036196">
    <property type="entry name" value="Ptyr_pPase_sf"/>
</dbReference>
<accession>A0ABU1AY50</accession>
<dbReference type="InterPro" id="IPR050438">
    <property type="entry name" value="LMW_PTPase"/>
</dbReference>
<dbReference type="RefSeq" id="WP_308950636.1">
    <property type="nucleotide sequence ID" value="NZ_JARXHW010000025.1"/>
</dbReference>
<name>A0ABU1AY50_9BACT</name>
<sequence length="162" mass="17594">MADKRNLILTICTGNICRSPMAEKLLQHALAAEGAPLDQLEVASAGVAACYGDPASSNSVAAVKKVQLDLSNHKSQPVSQDLLDRSFLVLGMTQSHIDTLQHYHGQLPPRAHLFREFMPAGSDPEIPDPYGQNLAAYRACFDSMAEAIPSIIAYLKQEYKGE</sequence>
<evidence type="ECO:0000256" key="5">
    <source>
        <dbReference type="ARBA" id="ARBA00051722"/>
    </source>
</evidence>